<dbReference type="Gene3D" id="3.40.930.10">
    <property type="entry name" value="Mannitol-specific EII, Chain A"/>
    <property type="match status" value="2"/>
</dbReference>
<evidence type="ECO:0000256" key="11">
    <source>
        <dbReference type="ARBA" id="ARBA00022683"/>
    </source>
</evidence>
<evidence type="ECO:0000256" key="8">
    <source>
        <dbReference type="ARBA" id="ARBA00022553"/>
    </source>
</evidence>
<gene>
    <name evidence="17" type="ORF">F929_02912</name>
</gene>
<dbReference type="PATRIC" id="fig|1217689.3.peg.2861"/>
<organism evidence="17 18">
    <name type="scientific">Acinetobacter lactucae</name>
    <dbReference type="NCBI Taxonomy" id="1785128"/>
    <lineage>
        <taxon>Bacteria</taxon>
        <taxon>Pseudomonadati</taxon>
        <taxon>Pseudomonadota</taxon>
        <taxon>Gammaproteobacteria</taxon>
        <taxon>Moraxellales</taxon>
        <taxon>Moraxellaceae</taxon>
        <taxon>Acinetobacter</taxon>
        <taxon>Acinetobacter calcoaceticus/baumannii complex</taxon>
    </lineage>
</organism>
<dbReference type="Pfam" id="PF00359">
    <property type="entry name" value="PTS_EIIA_2"/>
    <property type="match status" value="1"/>
</dbReference>
<dbReference type="InterPro" id="IPR000121">
    <property type="entry name" value="PEP_util_C"/>
</dbReference>
<dbReference type="EC" id="2.7.3.9" evidence="5"/>
<evidence type="ECO:0000259" key="16">
    <source>
        <dbReference type="PROSITE" id="PS51350"/>
    </source>
</evidence>
<dbReference type="PROSITE" id="PS00370">
    <property type="entry name" value="PEP_ENZYMES_PHOS_SITE"/>
    <property type="match status" value="1"/>
</dbReference>
<dbReference type="PANTHER" id="PTHR46244">
    <property type="entry name" value="PHOSPHOENOLPYRUVATE-PROTEIN PHOSPHOTRANSFERASE"/>
    <property type="match status" value="1"/>
</dbReference>
<comment type="similarity">
    <text evidence="4">Belongs to the PEP-utilizing enzyme family.</text>
</comment>
<keyword evidence="14" id="KW-0460">Magnesium</keyword>
<dbReference type="RefSeq" id="WP_016145538.1">
    <property type="nucleotide sequence ID" value="NZ_KB976991.1"/>
</dbReference>
<dbReference type="Pfam" id="PF00381">
    <property type="entry name" value="PTS-HPr"/>
    <property type="match status" value="1"/>
</dbReference>
<dbReference type="SUPFAM" id="SSF55594">
    <property type="entry name" value="HPr-like"/>
    <property type="match status" value="1"/>
</dbReference>
<dbReference type="PROSITE" id="PS00369">
    <property type="entry name" value="PTS_HPR_HIS"/>
    <property type="match status" value="1"/>
</dbReference>
<dbReference type="InterPro" id="IPR015813">
    <property type="entry name" value="Pyrv/PenolPyrv_kinase-like_dom"/>
</dbReference>
<evidence type="ECO:0000313" key="17">
    <source>
        <dbReference type="EMBL" id="EOQ72977.1"/>
    </source>
</evidence>
<dbReference type="GO" id="GO:0009401">
    <property type="term" value="P:phosphoenolpyruvate-dependent sugar phosphotransferase system"/>
    <property type="evidence" value="ECO:0007669"/>
    <property type="project" value="UniProtKB-KW"/>
</dbReference>
<dbReference type="NCBIfam" id="TIGR01417">
    <property type="entry name" value="PTS_I_fam"/>
    <property type="match status" value="1"/>
</dbReference>
<evidence type="ECO:0000256" key="13">
    <source>
        <dbReference type="ARBA" id="ARBA00022777"/>
    </source>
</evidence>
<protein>
    <recommendedName>
        <fullName evidence="5">phosphoenolpyruvate--protein phosphotransferase</fullName>
        <ecNumber evidence="5">2.7.3.9</ecNumber>
    </recommendedName>
</protein>
<dbReference type="InterPro" id="IPR050499">
    <property type="entry name" value="PEP-utilizing_PTS_enzyme"/>
</dbReference>
<keyword evidence="6" id="KW-0813">Transport</keyword>
<dbReference type="PROSITE" id="PS00742">
    <property type="entry name" value="PEP_ENZYMES_2"/>
    <property type="match status" value="1"/>
</dbReference>
<dbReference type="InterPro" id="IPR008279">
    <property type="entry name" value="PEP-util_enz_mobile_dom"/>
</dbReference>
<evidence type="ECO:0000256" key="4">
    <source>
        <dbReference type="ARBA" id="ARBA00007837"/>
    </source>
</evidence>
<evidence type="ECO:0000256" key="1">
    <source>
        <dbReference type="ARBA" id="ARBA00000683"/>
    </source>
</evidence>
<dbReference type="Proteomes" id="UP000013986">
    <property type="component" value="Unassembled WGS sequence"/>
</dbReference>
<keyword evidence="13" id="KW-0418">Kinase</keyword>
<keyword evidence="7" id="KW-0963">Cytoplasm</keyword>
<evidence type="ECO:0000256" key="9">
    <source>
        <dbReference type="ARBA" id="ARBA00022597"/>
    </source>
</evidence>
<dbReference type="OrthoDB" id="9765468at2"/>
<dbReference type="Pfam" id="PF00391">
    <property type="entry name" value="PEP-utilizers"/>
    <property type="match status" value="1"/>
</dbReference>
<dbReference type="Gene3D" id="1.10.274.10">
    <property type="entry name" value="PtsI, HPr-binding domain"/>
    <property type="match status" value="1"/>
</dbReference>
<name>R8YZQ4_9GAMM</name>
<dbReference type="PRINTS" id="PR01736">
    <property type="entry name" value="PHPHTRNFRASE"/>
</dbReference>
<evidence type="ECO:0000256" key="14">
    <source>
        <dbReference type="ARBA" id="ARBA00022842"/>
    </source>
</evidence>
<evidence type="ECO:0000256" key="5">
    <source>
        <dbReference type="ARBA" id="ARBA00012232"/>
    </source>
</evidence>
<feature type="domain" description="PTS EIIA type-2" evidence="15">
    <location>
        <begin position="2"/>
        <end position="141"/>
    </location>
</feature>
<evidence type="ECO:0000256" key="3">
    <source>
        <dbReference type="ARBA" id="ARBA00004496"/>
    </source>
</evidence>
<dbReference type="GO" id="GO:0016301">
    <property type="term" value="F:kinase activity"/>
    <property type="evidence" value="ECO:0007669"/>
    <property type="project" value="UniProtKB-KW"/>
</dbReference>
<keyword evidence="9" id="KW-0762">Sugar transport</keyword>
<dbReference type="InterPro" id="IPR000032">
    <property type="entry name" value="HPr-like"/>
</dbReference>
<dbReference type="Pfam" id="PF05524">
    <property type="entry name" value="PEP-utilisers_N"/>
    <property type="match status" value="1"/>
</dbReference>
<comment type="catalytic activity">
    <reaction evidence="1">
        <text>L-histidyl-[protein] + phosphoenolpyruvate = N(pros)-phospho-L-histidyl-[protein] + pyruvate</text>
        <dbReference type="Rhea" id="RHEA:23880"/>
        <dbReference type="Rhea" id="RHEA-COMP:9745"/>
        <dbReference type="Rhea" id="RHEA-COMP:9746"/>
        <dbReference type="ChEBI" id="CHEBI:15361"/>
        <dbReference type="ChEBI" id="CHEBI:29979"/>
        <dbReference type="ChEBI" id="CHEBI:58702"/>
        <dbReference type="ChEBI" id="CHEBI:64837"/>
        <dbReference type="EC" id="2.7.3.9"/>
    </reaction>
</comment>
<dbReference type="AlphaFoldDB" id="R8YZQ4"/>
<evidence type="ECO:0000256" key="7">
    <source>
        <dbReference type="ARBA" id="ARBA00022490"/>
    </source>
</evidence>
<dbReference type="InterPro" id="IPR018274">
    <property type="entry name" value="PEP_util_AS"/>
</dbReference>
<keyword evidence="12" id="KW-0479">Metal-binding</keyword>
<dbReference type="SUPFAM" id="SSF55804">
    <property type="entry name" value="Phoshotransferase/anion transport protein"/>
    <property type="match status" value="2"/>
</dbReference>
<keyword evidence="10 17" id="KW-0808">Transferase</keyword>
<dbReference type="Gene3D" id="3.50.30.10">
    <property type="entry name" value="Phosphohistidine domain"/>
    <property type="match status" value="1"/>
</dbReference>
<dbReference type="InterPro" id="IPR040442">
    <property type="entry name" value="Pyrv_kinase-like_dom_sf"/>
</dbReference>
<dbReference type="GO" id="GO:0046872">
    <property type="term" value="F:metal ion binding"/>
    <property type="evidence" value="ECO:0007669"/>
    <property type="project" value="UniProtKB-KW"/>
</dbReference>
<evidence type="ECO:0000313" key="18">
    <source>
        <dbReference type="Proteomes" id="UP000013986"/>
    </source>
</evidence>
<dbReference type="InterPro" id="IPR002178">
    <property type="entry name" value="PTS_EIIA_type-2_dom"/>
</dbReference>
<dbReference type="Pfam" id="PF02896">
    <property type="entry name" value="PEP-utilizers_C"/>
    <property type="match status" value="1"/>
</dbReference>
<comment type="cofactor">
    <cofactor evidence="2">
        <name>Mg(2+)</name>
        <dbReference type="ChEBI" id="CHEBI:18420"/>
    </cofactor>
</comment>
<dbReference type="SUPFAM" id="SSF51621">
    <property type="entry name" value="Phosphoenolpyruvate/pyruvate domain"/>
    <property type="match status" value="1"/>
</dbReference>
<dbReference type="InterPro" id="IPR023151">
    <property type="entry name" value="PEP_util_CS"/>
</dbReference>
<dbReference type="HOGENOM" id="CLU_007308_2_1_6"/>
<keyword evidence="17" id="KW-0670">Pyruvate</keyword>
<dbReference type="PANTHER" id="PTHR46244:SF6">
    <property type="entry name" value="PHOSPHOENOLPYRUVATE-PROTEIN PHOSPHOTRANSFERASE"/>
    <property type="match status" value="1"/>
</dbReference>
<dbReference type="Gene3D" id="3.20.20.60">
    <property type="entry name" value="Phosphoenolpyruvate-binding domains"/>
    <property type="match status" value="1"/>
</dbReference>
<dbReference type="GO" id="GO:0005737">
    <property type="term" value="C:cytoplasm"/>
    <property type="evidence" value="ECO:0007669"/>
    <property type="project" value="UniProtKB-SubCell"/>
</dbReference>
<dbReference type="CDD" id="cd00211">
    <property type="entry name" value="PTS_IIA_fru"/>
    <property type="match status" value="1"/>
</dbReference>
<dbReference type="PROSITE" id="PS51350">
    <property type="entry name" value="PTS_HPR_DOM"/>
    <property type="match status" value="1"/>
</dbReference>
<evidence type="ECO:0000256" key="2">
    <source>
        <dbReference type="ARBA" id="ARBA00001946"/>
    </source>
</evidence>
<dbReference type="GO" id="GO:0008965">
    <property type="term" value="F:phosphoenolpyruvate-protein phosphotransferase activity"/>
    <property type="evidence" value="ECO:0007669"/>
    <property type="project" value="UniProtKB-EC"/>
</dbReference>
<dbReference type="EMBL" id="APQO01000006">
    <property type="protein sequence ID" value="EOQ72977.1"/>
    <property type="molecule type" value="Genomic_DNA"/>
</dbReference>
<dbReference type="InterPro" id="IPR035895">
    <property type="entry name" value="HPr-like_sf"/>
</dbReference>
<reference evidence="17 18" key="1">
    <citation type="submission" date="2013-02" db="EMBL/GenBank/DDBJ databases">
        <title>The Genome Sequence of Acinetobacter pittii ANC 4052.</title>
        <authorList>
            <consortium name="The Broad Institute Genome Sequencing Platform"/>
            <consortium name="The Broad Institute Genome Sequencing Center for Infectious Disease"/>
            <person name="Cerqueira G."/>
            <person name="Feldgarden M."/>
            <person name="Courvalin P."/>
            <person name="Perichon B."/>
            <person name="Grillot-Courvalin C."/>
            <person name="Clermont D."/>
            <person name="Rocha E."/>
            <person name="Yoon E.-J."/>
            <person name="Nemec A."/>
            <person name="Walker B."/>
            <person name="Young S.K."/>
            <person name="Zeng Q."/>
            <person name="Gargeya S."/>
            <person name="Fitzgerald M."/>
            <person name="Haas B."/>
            <person name="Abouelleil A."/>
            <person name="Alvarado L."/>
            <person name="Arachchi H.M."/>
            <person name="Berlin A.M."/>
            <person name="Chapman S.B."/>
            <person name="Dewar J."/>
            <person name="Goldberg J."/>
            <person name="Griggs A."/>
            <person name="Gujja S."/>
            <person name="Hansen M."/>
            <person name="Howarth C."/>
            <person name="Imamovic A."/>
            <person name="Larimer J."/>
            <person name="McCowan C."/>
            <person name="Murphy C."/>
            <person name="Neiman D."/>
            <person name="Pearson M."/>
            <person name="Priest M."/>
            <person name="Roberts A."/>
            <person name="Saif S."/>
            <person name="Shea T."/>
            <person name="Sisk P."/>
            <person name="Sykes S."/>
            <person name="Wortman J."/>
            <person name="Nusbaum C."/>
            <person name="Birren B."/>
        </authorList>
    </citation>
    <scope>NUCLEOTIDE SEQUENCE [LARGE SCALE GENOMIC DNA]</scope>
    <source>
        <strain evidence="17 18">ANC 4052</strain>
    </source>
</reference>
<dbReference type="SUPFAM" id="SSF47831">
    <property type="entry name" value="Enzyme I of the PEP:sugar phosphotransferase system HPr-binding (sub)domain"/>
    <property type="match status" value="1"/>
</dbReference>
<evidence type="ECO:0000256" key="6">
    <source>
        <dbReference type="ARBA" id="ARBA00022448"/>
    </source>
</evidence>
<keyword evidence="11" id="KW-0598">Phosphotransferase system</keyword>
<dbReference type="PRINTS" id="PR00107">
    <property type="entry name" value="PHOSPHOCPHPR"/>
</dbReference>
<dbReference type="InterPro" id="IPR036618">
    <property type="entry name" value="PtsI_HPr-bd_sf"/>
</dbReference>
<dbReference type="PROSITE" id="PS51094">
    <property type="entry name" value="PTS_EIIA_TYPE_2"/>
    <property type="match status" value="1"/>
</dbReference>
<comment type="subcellular location">
    <subcellularLocation>
        <location evidence="3">Cytoplasm</location>
    </subcellularLocation>
</comment>
<keyword evidence="8" id="KW-0597">Phosphoprotein</keyword>
<dbReference type="InterPro" id="IPR008731">
    <property type="entry name" value="PTS_EIN"/>
</dbReference>
<proteinExistence type="inferred from homology"/>
<dbReference type="CDD" id="cd00367">
    <property type="entry name" value="PTS-HPr_like"/>
    <property type="match status" value="1"/>
</dbReference>
<comment type="caution">
    <text evidence="17">The sequence shown here is derived from an EMBL/GenBank/DDBJ whole genome shotgun (WGS) entry which is preliminary data.</text>
</comment>
<dbReference type="NCBIfam" id="TIGR01003">
    <property type="entry name" value="PTS_HPr_family"/>
    <property type="match status" value="1"/>
</dbReference>
<evidence type="ECO:0000256" key="10">
    <source>
        <dbReference type="ARBA" id="ARBA00022679"/>
    </source>
</evidence>
<evidence type="ECO:0000256" key="12">
    <source>
        <dbReference type="ARBA" id="ARBA00022723"/>
    </source>
</evidence>
<dbReference type="InterPro" id="IPR036637">
    <property type="entry name" value="Phosphohistidine_dom_sf"/>
</dbReference>
<accession>R8YZQ4</accession>
<evidence type="ECO:0000259" key="15">
    <source>
        <dbReference type="PROSITE" id="PS51094"/>
    </source>
</evidence>
<dbReference type="Gene3D" id="3.30.1340.10">
    <property type="entry name" value="HPr-like"/>
    <property type="match status" value="1"/>
</dbReference>
<dbReference type="InterPro" id="IPR001020">
    <property type="entry name" value="PTS_HPr_His_P_site"/>
</dbReference>
<dbReference type="InterPro" id="IPR016152">
    <property type="entry name" value="PTrfase/Anion_transptr"/>
</dbReference>
<dbReference type="SUPFAM" id="SSF52009">
    <property type="entry name" value="Phosphohistidine domain"/>
    <property type="match status" value="1"/>
</dbReference>
<dbReference type="PROSITE" id="PS00372">
    <property type="entry name" value="PTS_EIIA_TYPE_2_HIS"/>
    <property type="match status" value="1"/>
</dbReference>
<sequence length="951" mass="104334">MLALEPRHIHMNQHAVDKTHALQCLVDILVKDGLVTPDYITGLINREQQSATYLGQGIAIPHGTPQSRECILETGIRLAHFPEGIIWDGENRIYLAVVIAAKSDEHLQVLQILTRALMHDVSEQVKNATQPEQIIEILQAQPLSLNLHENLIQTEIESQDIEDLFWSASQILKKHNFVKCGFLSSLDPDQVIQLQDQIWSISSSKFVQQPAISIVKPRHALELGEKKLNTLVCIAANEQLDSQRFNRLIDILFNPEQVAQLDQTQAPNEIAKIIGADVIPDWPHRSVVLANAHGLHARPATHLVNLTKSFQGDIQVAVDEGNFVSAKSLTRLLALGCKRGQTLRFIAEPETDAAQALDKVIQAVQQGLGEEVEPIQFSDTQEPQPSQTVKSLPKILSTNTGIPASSGLAFGPVHVIKPKVYQYERMGLSVKAEKEKLVIALHAVKNNIHQVIAKSEVAEIKQIFQAHLEMLDDPDLINGVYQKINLNLSAPAAWHEHIEAAAKEQAALPDRLLAERATDLRDIGDRVLAQLCGEVIIEEPKEPYILIMYDVGPSDVARLNKDRVAGILTAVGGASAHSAIVARALGIPAIVGAGDQVLDIEQKSSLLINGDTGAFILNPNTQQIEHAKQERELQKKIREEAERHSQEPAITLDQHQIEIAANLGKVQATAHAVECGAEAIGLLRTELVFMAHSSAPSEATQEADYRIVLDALAGRPLVVRTLDVGGDKPLPYLPIAEEENPFLGLRGIRLTLRQPELLRQQLIALLKAADDRPLRIMFPMIGRVEEWRTAKAILDEVRVQHPCANLQVGIMIEVPSAALLAPILAQEVDFFSIGTNDLTQYTLAIDRGHPILSAEADGLHPSILQLIDQTVKAAHKHGKWVGICGELAADPKAVPILVGLGVDELSMSPNSIPLVKAQIRTLDYSKAQILAKHALECESAPAVRQLSEQEM</sequence>
<feature type="domain" description="HPr" evidence="16">
    <location>
        <begin position="282"/>
        <end position="371"/>
    </location>
</feature>
<dbReference type="InterPro" id="IPR006318">
    <property type="entry name" value="PTS_EI-like"/>
</dbReference>